<dbReference type="OMA" id="CVGYPEM"/>
<dbReference type="InterPro" id="IPR029058">
    <property type="entry name" value="AB_hydrolase_fold"/>
</dbReference>
<dbReference type="VEuPathDB" id="FungiDB:CHGG_08434"/>
<keyword evidence="3" id="KW-1185">Reference proteome</keyword>
<dbReference type="STRING" id="306901.Q2GUC0"/>
<organism evidence="2 3">
    <name type="scientific">Chaetomium globosum (strain ATCC 6205 / CBS 148.51 / DSM 1962 / NBRC 6347 / NRRL 1970)</name>
    <name type="common">Soil fungus</name>
    <dbReference type="NCBI Taxonomy" id="306901"/>
    <lineage>
        <taxon>Eukaryota</taxon>
        <taxon>Fungi</taxon>
        <taxon>Dikarya</taxon>
        <taxon>Ascomycota</taxon>
        <taxon>Pezizomycotina</taxon>
        <taxon>Sordariomycetes</taxon>
        <taxon>Sordariomycetidae</taxon>
        <taxon>Sordariales</taxon>
        <taxon>Chaetomiaceae</taxon>
        <taxon>Chaetomium</taxon>
    </lineage>
</organism>
<dbReference type="eggNOG" id="KOG1515">
    <property type="taxonomic scope" value="Eukaryota"/>
</dbReference>
<dbReference type="Proteomes" id="UP000001056">
    <property type="component" value="Unassembled WGS sequence"/>
</dbReference>
<name>Q2GUC0_CHAGB</name>
<dbReference type="AlphaFoldDB" id="Q2GUC0"/>
<gene>
    <name evidence="2" type="ORF">CHGG_08434</name>
</gene>
<dbReference type="Pfam" id="PF07859">
    <property type="entry name" value="Abhydrolase_3"/>
    <property type="match status" value="1"/>
</dbReference>
<dbReference type="InterPro" id="IPR013094">
    <property type="entry name" value="AB_hydrolase_3"/>
</dbReference>
<dbReference type="GO" id="GO:0016787">
    <property type="term" value="F:hydrolase activity"/>
    <property type="evidence" value="ECO:0007669"/>
    <property type="project" value="InterPro"/>
</dbReference>
<sequence>MATVPQTTEEILATGIMNPEFEAAWKARGSPPGSMPTDVVTLKRIVSDSVPNLQAQLSASRPADLTETEHTVPLSTGFASRVLLCHPSPTQATPNPGTPSPIILLFHGGIHVLGAPEFDLPLARRLAQTHHATVVLPSTRKAPESPFPTMLHDAWALLQAVAHDAALPAAERTLLPAQADPDAGFIVGGASSGANFADVVAHLARDAGLWPAVSGLFLVCGAFMDEGRVPEQYRARYLSREQNKGAPVADEGFMKAFVAAVAPERTSPLWAPFVQGGCEADVKKGHGGMPKTYFQVCGMDLNRDDGLIYERVLREECGVPTRLDLYSGFPHCWWDMYPELEASKKRGNDTMEGFKWLLSKWCGGQY</sequence>
<dbReference type="PANTHER" id="PTHR23024:SF643">
    <property type="entry name" value="AB HYDROLASE SUPERFAMILY PROTEIN B1A11.02"/>
    <property type="match status" value="1"/>
</dbReference>
<feature type="domain" description="Alpha/beta hydrolase fold-3" evidence="1">
    <location>
        <begin position="103"/>
        <end position="334"/>
    </location>
</feature>
<dbReference type="RefSeq" id="XP_001226361.1">
    <property type="nucleotide sequence ID" value="XM_001226360.1"/>
</dbReference>
<dbReference type="EMBL" id="CH408034">
    <property type="protein sequence ID" value="EAQ84420.1"/>
    <property type="molecule type" value="Genomic_DNA"/>
</dbReference>
<evidence type="ECO:0000259" key="1">
    <source>
        <dbReference type="Pfam" id="PF07859"/>
    </source>
</evidence>
<dbReference type="PANTHER" id="PTHR23024">
    <property type="entry name" value="ARYLACETAMIDE DEACETYLASE"/>
    <property type="match status" value="1"/>
</dbReference>
<reference evidence="3" key="1">
    <citation type="journal article" date="2015" name="Genome Announc.">
        <title>Draft genome sequence of the cellulolytic fungus Chaetomium globosum.</title>
        <authorList>
            <person name="Cuomo C.A."/>
            <person name="Untereiner W.A."/>
            <person name="Ma L.-J."/>
            <person name="Grabherr M."/>
            <person name="Birren B.W."/>
        </authorList>
    </citation>
    <scope>NUCLEOTIDE SEQUENCE [LARGE SCALE GENOMIC DNA]</scope>
    <source>
        <strain evidence="3">ATCC 6205 / CBS 148.51 / DSM 1962 / NBRC 6347 / NRRL 1970</strain>
    </source>
</reference>
<dbReference type="InParanoid" id="Q2GUC0"/>
<dbReference type="OrthoDB" id="408631at2759"/>
<evidence type="ECO:0000313" key="2">
    <source>
        <dbReference type="EMBL" id="EAQ84420.1"/>
    </source>
</evidence>
<dbReference type="Gene3D" id="3.40.50.1820">
    <property type="entry name" value="alpha/beta hydrolase"/>
    <property type="match status" value="1"/>
</dbReference>
<dbReference type="ESTHER" id="chagb-q2guc0">
    <property type="family name" value="Hormone-sensitive_lipase_like"/>
</dbReference>
<accession>Q2GUC0</accession>
<dbReference type="InterPro" id="IPR050466">
    <property type="entry name" value="Carboxylest/Gibb_receptor"/>
</dbReference>
<protein>
    <recommendedName>
        <fullName evidence="1">Alpha/beta hydrolase fold-3 domain-containing protein</fullName>
    </recommendedName>
</protein>
<dbReference type="SUPFAM" id="SSF53474">
    <property type="entry name" value="alpha/beta-Hydrolases"/>
    <property type="match status" value="1"/>
</dbReference>
<evidence type="ECO:0000313" key="3">
    <source>
        <dbReference type="Proteomes" id="UP000001056"/>
    </source>
</evidence>
<dbReference type="GeneID" id="4395728"/>
<dbReference type="HOGENOM" id="CLU_012494_6_3_1"/>
<proteinExistence type="predicted"/>